<evidence type="ECO:0000256" key="4">
    <source>
        <dbReference type="ARBA" id="ARBA00022989"/>
    </source>
</evidence>
<dbReference type="KEGG" id="obi:106876509"/>
<evidence type="ECO:0000256" key="2">
    <source>
        <dbReference type="ARBA" id="ARBA00009160"/>
    </source>
</evidence>
<protein>
    <recommendedName>
        <fullName evidence="7">FUN14 domain-containing protein 1</fullName>
    </recommendedName>
</protein>
<dbReference type="OrthoDB" id="163794at2759"/>
<name>A0A0L8GJD2_OCTBM</name>
<dbReference type="Pfam" id="PF04930">
    <property type="entry name" value="FUN14"/>
    <property type="match status" value="1"/>
</dbReference>
<gene>
    <name evidence="6" type="ORF">OCBIM_22032646mg</name>
</gene>
<accession>A0A0L8GJD2</accession>
<dbReference type="GO" id="GO:0000422">
    <property type="term" value="P:autophagy of mitochondrion"/>
    <property type="evidence" value="ECO:0007669"/>
    <property type="project" value="TreeGrafter"/>
</dbReference>
<sequence>MADSDAPEILDITTYTADKRWLENIFRDVSKLSVAKQTVVGGISGWCAGMLFAKVGKVAAATVGTSLLLLQIAQHQGYVTVNWTKIEKSMQTAKVSIERDTKKAYPHVAASIKTFFAQNVFLASGFAGGFLLGLSS</sequence>
<reference evidence="6" key="1">
    <citation type="submission" date="2015-07" db="EMBL/GenBank/DDBJ databases">
        <title>MeaNS - Measles Nucleotide Surveillance Program.</title>
        <authorList>
            <person name="Tran T."/>
            <person name="Druce J."/>
        </authorList>
    </citation>
    <scope>NUCLEOTIDE SEQUENCE</scope>
    <source>
        <strain evidence="6">UCB-OBI-ISO-001</strain>
        <tissue evidence="6">Gonad</tissue>
    </source>
</reference>
<dbReference type="PANTHER" id="PTHR21346">
    <property type="entry name" value="FUN14 DOMAIN CONTAINING"/>
    <property type="match status" value="1"/>
</dbReference>
<keyword evidence="3" id="KW-0812">Transmembrane</keyword>
<evidence type="ECO:0000313" key="6">
    <source>
        <dbReference type="EMBL" id="KOF76989.1"/>
    </source>
</evidence>
<comment type="similarity">
    <text evidence="2">Belongs to the FUN14 family.</text>
</comment>
<dbReference type="AlphaFoldDB" id="A0A0L8GJD2"/>
<evidence type="ECO:0000256" key="1">
    <source>
        <dbReference type="ARBA" id="ARBA00004374"/>
    </source>
</evidence>
<evidence type="ECO:0008006" key="7">
    <source>
        <dbReference type="Google" id="ProtNLM"/>
    </source>
</evidence>
<dbReference type="EMBL" id="KQ421626">
    <property type="protein sequence ID" value="KOF76989.1"/>
    <property type="molecule type" value="Genomic_DNA"/>
</dbReference>
<dbReference type="PANTHER" id="PTHR21346:SF0">
    <property type="entry name" value="RE45833P"/>
    <property type="match status" value="1"/>
</dbReference>
<organism evidence="6">
    <name type="scientific">Octopus bimaculoides</name>
    <name type="common">California two-spotted octopus</name>
    <dbReference type="NCBI Taxonomy" id="37653"/>
    <lineage>
        <taxon>Eukaryota</taxon>
        <taxon>Metazoa</taxon>
        <taxon>Spiralia</taxon>
        <taxon>Lophotrochozoa</taxon>
        <taxon>Mollusca</taxon>
        <taxon>Cephalopoda</taxon>
        <taxon>Coleoidea</taxon>
        <taxon>Octopodiformes</taxon>
        <taxon>Octopoda</taxon>
        <taxon>Incirrata</taxon>
        <taxon>Octopodidae</taxon>
        <taxon>Octopus</taxon>
    </lineage>
</organism>
<dbReference type="OMA" id="AAPSFKM"/>
<keyword evidence="4" id="KW-1133">Transmembrane helix</keyword>
<keyword evidence="5" id="KW-0472">Membrane</keyword>
<dbReference type="EMBL" id="KQ421626">
    <property type="protein sequence ID" value="KOF76990.1"/>
    <property type="molecule type" value="Genomic_DNA"/>
</dbReference>
<evidence type="ECO:0000256" key="5">
    <source>
        <dbReference type="ARBA" id="ARBA00023136"/>
    </source>
</evidence>
<dbReference type="InterPro" id="IPR007014">
    <property type="entry name" value="FUN14"/>
</dbReference>
<dbReference type="GO" id="GO:0005741">
    <property type="term" value="C:mitochondrial outer membrane"/>
    <property type="evidence" value="ECO:0007669"/>
    <property type="project" value="UniProtKB-SubCell"/>
</dbReference>
<proteinExistence type="inferred from homology"/>
<dbReference type="STRING" id="37653.A0A0L8GJD2"/>
<comment type="subcellular location">
    <subcellularLocation>
        <location evidence="1">Mitochondrion outer membrane</location>
        <topology evidence="1">Multi-pass membrane protein</topology>
    </subcellularLocation>
</comment>
<evidence type="ECO:0000256" key="3">
    <source>
        <dbReference type="ARBA" id="ARBA00022692"/>
    </source>
</evidence>